<keyword evidence="2" id="KW-1185">Reference proteome</keyword>
<organism evidence="1 2">
    <name type="scientific">Glycomyces sambucus</name>
    <dbReference type="NCBI Taxonomy" id="380244"/>
    <lineage>
        <taxon>Bacteria</taxon>
        <taxon>Bacillati</taxon>
        <taxon>Actinomycetota</taxon>
        <taxon>Actinomycetes</taxon>
        <taxon>Glycomycetales</taxon>
        <taxon>Glycomycetaceae</taxon>
        <taxon>Glycomyces</taxon>
    </lineage>
</organism>
<dbReference type="Proteomes" id="UP000198662">
    <property type="component" value="Unassembled WGS sequence"/>
</dbReference>
<evidence type="ECO:0000313" key="1">
    <source>
        <dbReference type="EMBL" id="SDL66044.1"/>
    </source>
</evidence>
<accession>A0A1G9LW50</accession>
<evidence type="ECO:0000313" key="2">
    <source>
        <dbReference type="Proteomes" id="UP000198662"/>
    </source>
</evidence>
<sequence length="79" mass="9252">MTFCRFWATDDHVNVEVYVDPQLGDGYILLFSEDDRTSGEVSDANDRFEVNWSGDLGRPKTWLNAQRVRAAHVYTERRR</sequence>
<proteinExistence type="predicted"/>
<dbReference type="EMBL" id="FNGF01000008">
    <property type="protein sequence ID" value="SDL66044.1"/>
    <property type="molecule type" value="Genomic_DNA"/>
</dbReference>
<reference evidence="2" key="1">
    <citation type="submission" date="2016-10" db="EMBL/GenBank/DDBJ databases">
        <authorList>
            <person name="Varghese N."/>
            <person name="Submissions S."/>
        </authorList>
    </citation>
    <scope>NUCLEOTIDE SEQUENCE [LARGE SCALE GENOMIC DNA]</scope>
    <source>
        <strain evidence="2">CGMCC 4.3147</strain>
    </source>
</reference>
<gene>
    <name evidence="1" type="ORF">SAMN05216298_4678</name>
</gene>
<dbReference type="AlphaFoldDB" id="A0A1G9LW50"/>
<protein>
    <submittedName>
        <fullName evidence="1">Uncharacterized protein</fullName>
    </submittedName>
</protein>
<dbReference type="STRING" id="380244.SAMN05216298_4678"/>
<name>A0A1G9LW50_9ACTN</name>